<keyword evidence="9" id="KW-1185">Reference proteome</keyword>
<dbReference type="Pfam" id="PF00482">
    <property type="entry name" value="T2SSF"/>
    <property type="match status" value="1"/>
</dbReference>
<evidence type="ECO:0000256" key="1">
    <source>
        <dbReference type="ARBA" id="ARBA00004651"/>
    </source>
</evidence>
<dbReference type="InterPro" id="IPR018076">
    <property type="entry name" value="T2SS_GspF_dom"/>
</dbReference>
<organism evidence="8 9">
    <name type="scientific">Desulfoluna butyratoxydans</name>
    <dbReference type="NCBI Taxonomy" id="231438"/>
    <lineage>
        <taxon>Bacteria</taxon>
        <taxon>Pseudomonadati</taxon>
        <taxon>Thermodesulfobacteriota</taxon>
        <taxon>Desulfobacteria</taxon>
        <taxon>Desulfobacterales</taxon>
        <taxon>Desulfolunaceae</taxon>
        <taxon>Desulfoluna</taxon>
    </lineage>
</organism>
<dbReference type="AlphaFoldDB" id="A0A4U8YR29"/>
<evidence type="ECO:0000313" key="9">
    <source>
        <dbReference type="Proteomes" id="UP000507962"/>
    </source>
</evidence>
<evidence type="ECO:0000313" key="8">
    <source>
        <dbReference type="EMBL" id="VFQ46174.1"/>
    </source>
</evidence>
<feature type="transmembrane region" description="Helical" evidence="6">
    <location>
        <begin position="124"/>
        <end position="143"/>
    </location>
</feature>
<evidence type="ECO:0000256" key="5">
    <source>
        <dbReference type="ARBA" id="ARBA00023136"/>
    </source>
</evidence>
<comment type="subcellular location">
    <subcellularLocation>
        <location evidence="1">Cell membrane</location>
        <topology evidence="1">Multi-pass membrane protein</topology>
    </subcellularLocation>
</comment>
<protein>
    <submittedName>
        <fullName evidence="8">Type ii secretion system f domain</fullName>
    </submittedName>
</protein>
<proteinExistence type="predicted"/>
<keyword evidence="5 6" id="KW-0472">Membrane</keyword>
<accession>A0A4U8YR29</accession>
<dbReference type="Proteomes" id="UP000507962">
    <property type="component" value="Unassembled WGS sequence"/>
</dbReference>
<evidence type="ECO:0000256" key="3">
    <source>
        <dbReference type="ARBA" id="ARBA00022692"/>
    </source>
</evidence>
<evidence type="ECO:0000256" key="4">
    <source>
        <dbReference type="ARBA" id="ARBA00022989"/>
    </source>
</evidence>
<dbReference type="RefSeq" id="WP_180143594.1">
    <property type="nucleotide sequence ID" value="NZ_CAADHO010000008.1"/>
</dbReference>
<evidence type="ECO:0000256" key="6">
    <source>
        <dbReference type="SAM" id="Phobius"/>
    </source>
</evidence>
<feature type="transmembrane region" description="Helical" evidence="6">
    <location>
        <begin position="93"/>
        <end position="118"/>
    </location>
</feature>
<evidence type="ECO:0000259" key="7">
    <source>
        <dbReference type="Pfam" id="PF00482"/>
    </source>
</evidence>
<sequence length="303" mass="33345">MTPSILAVITFLCVTVLLMILYIRLEVAYLRMRLNRRFNGKKRGPRHKEKTLEERLWFKLTYPLGRFTTPDDEEALSALQVRLNHAGYRDSSAVALFFGLRAGLAGCFGVLALLWALGSGGSPLLAFLPAGMGYQAPAWALAWKIKKRKKAIFRELPDALDLLIICIDSGLGFDMAIARISGEFASITPTLAKEFELYLVETRSGLPRAQALSHLAVRNGSSSLGSVVTVLNQSARFGTDIADALRTTISSMRKQRKQLAEEKGGKVAAKLTFPLVGLIMPALMIIILGPAIINLIERFKHGF</sequence>
<feature type="transmembrane region" description="Helical" evidence="6">
    <location>
        <begin position="271"/>
        <end position="293"/>
    </location>
</feature>
<keyword evidence="4 6" id="KW-1133">Transmembrane helix</keyword>
<dbReference type="GO" id="GO:0005886">
    <property type="term" value="C:plasma membrane"/>
    <property type="evidence" value="ECO:0007669"/>
    <property type="project" value="UniProtKB-SubCell"/>
</dbReference>
<name>A0A4U8YR29_9BACT</name>
<dbReference type="EMBL" id="CAADHO010000008">
    <property type="protein sequence ID" value="VFQ46174.1"/>
    <property type="molecule type" value="Genomic_DNA"/>
</dbReference>
<reference evidence="8 9" key="1">
    <citation type="submission" date="2019-03" db="EMBL/GenBank/DDBJ databases">
        <authorList>
            <person name="Nijsse B."/>
        </authorList>
    </citation>
    <scope>NUCLEOTIDE SEQUENCE [LARGE SCALE GENOMIC DNA]</scope>
    <source>
        <strain evidence="8">Desulfoluna butyratoxydans MSL71</strain>
    </source>
</reference>
<gene>
    <name evidence="8" type="ORF">MSL71_38370</name>
</gene>
<keyword evidence="3 6" id="KW-0812">Transmembrane</keyword>
<evidence type="ECO:0000256" key="2">
    <source>
        <dbReference type="ARBA" id="ARBA00022475"/>
    </source>
</evidence>
<dbReference type="PANTHER" id="PTHR35007">
    <property type="entry name" value="INTEGRAL MEMBRANE PROTEIN-RELATED"/>
    <property type="match status" value="1"/>
</dbReference>
<dbReference type="PANTHER" id="PTHR35007:SF2">
    <property type="entry name" value="PILUS ASSEMBLE PROTEIN"/>
    <property type="match status" value="1"/>
</dbReference>
<feature type="domain" description="Type II secretion system protein GspF" evidence="7">
    <location>
        <begin position="160"/>
        <end position="288"/>
    </location>
</feature>
<feature type="transmembrane region" description="Helical" evidence="6">
    <location>
        <begin position="6"/>
        <end position="27"/>
    </location>
</feature>
<keyword evidence="2" id="KW-1003">Cell membrane</keyword>